<evidence type="ECO:0000313" key="3">
    <source>
        <dbReference type="Proteomes" id="UP000242146"/>
    </source>
</evidence>
<dbReference type="EMBL" id="MCGT01000009">
    <property type="protein sequence ID" value="ORX56774.1"/>
    <property type="molecule type" value="Genomic_DNA"/>
</dbReference>
<gene>
    <name evidence="2" type="ORF">DM01DRAFT_1334331</name>
</gene>
<proteinExistence type="predicted"/>
<dbReference type="Pfam" id="PF04516">
    <property type="entry name" value="CP2"/>
    <property type="match status" value="1"/>
</dbReference>
<accession>A0A1X2GLX2</accession>
<evidence type="ECO:0000313" key="2">
    <source>
        <dbReference type="EMBL" id="ORX56774.1"/>
    </source>
</evidence>
<dbReference type="InterPro" id="IPR007604">
    <property type="entry name" value="CP2"/>
</dbReference>
<dbReference type="Proteomes" id="UP000242146">
    <property type="component" value="Unassembled WGS sequence"/>
</dbReference>
<dbReference type="OrthoDB" id="7680836at2759"/>
<reference evidence="2 3" key="1">
    <citation type="submission" date="2016-07" db="EMBL/GenBank/DDBJ databases">
        <title>Pervasive Adenine N6-methylation of Active Genes in Fungi.</title>
        <authorList>
            <consortium name="DOE Joint Genome Institute"/>
            <person name="Mondo S.J."/>
            <person name="Dannebaum R.O."/>
            <person name="Kuo R.C."/>
            <person name="Labutti K."/>
            <person name="Haridas S."/>
            <person name="Kuo A."/>
            <person name="Salamov A."/>
            <person name="Ahrendt S.R."/>
            <person name="Lipzen A."/>
            <person name="Sullivan W."/>
            <person name="Andreopoulos W.B."/>
            <person name="Clum A."/>
            <person name="Lindquist E."/>
            <person name="Daum C."/>
            <person name="Ramamoorthy G.K."/>
            <person name="Gryganskyi A."/>
            <person name="Culley D."/>
            <person name="Magnuson J.K."/>
            <person name="James T.Y."/>
            <person name="O'Malley M.A."/>
            <person name="Stajich J.E."/>
            <person name="Spatafora J.W."/>
            <person name="Visel A."/>
            <person name="Grigoriev I.V."/>
        </authorList>
    </citation>
    <scope>NUCLEOTIDE SEQUENCE [LARGE SCALE GENOMIC DNA]</scope>
    <source>
        <strain evidence="2 3">NRRL 3301</strain>
    </source>
</reference>
<dbReference type="STRING" id="101127.A0A1X2GLX2"/>
<dbReference type="GO" id="GO:0000978">
    <property type="term" value="F:RNA polymerase II cis-regulatory region sequence-specific DNA binding"/>
    <property type="evidence" value="ECO:0007669"/>
    <property type="project" value="TreeGrafter"/>
</dbReference>
<dbReference type="InterPro" id="IPR040167">
    <property type="entry name" value="TF_CP2-like"/>
</dbReference>
<comment type="caution">
    <text evidence="2">The sequence shown here is derived from an EMBL/GenBank/DDBJ whole genome shotgun (WGS) entry which is preliminary data.</text>
</comment>
<keyword evidence="3" id="KW-1185">Reference proteome</keyword>
<dbReference type="PANTHER" id="PTHR11037:SF20">
    <property type="entry name" value="PROTEIN GRAINYHEAD"/>
    <property type="match status" value="1"/>
</dbReference>
<dbReference type="PROSITE" id="PS51968">
    <property type="entry name" value="GRH_CP2_DB"/>
    <property type="match status" value="1"/>
</dbReference>
<feature type="domain" description="Grh/CP2 DB" evidence="1">
    <location>
        <begin position="17"/>
        <end position="197"/>
    </location>
</feature>
<organism evidence="2 3">
    <name type="scientific">Hesseltinella vesiculosa</name>
    <dbReference type="NCBI Taxonomy" id="101127"/>
    <lineage>
        <taxon>Eukaryota</taxon>
        <taxon>Fungi</taxon>
        <taxon>Fungi incertae sedis</taxon>
        <taxon>Mucoromycota</taxon>
        <taxon>Mucoromycotina</taxon>
        <taxon>Mucoromycetes</taxon>
        <taxon>Mucorales</taxon>
        <taxon>Cunninghamellaceae</taxon>
        <taxon>Hesseltinella</taxon>
    </lineage>
</organism>
<dbReference type="GO" id="GO:0005634">
    <property type="term" value="C:nucleus"/>
    <property type="evidence" value="ECO:0007669"/>
    <property type="project" value="TreeGrafter"/>
</dbReference>
<name>A0A1X2GLX2_9FUNG</name>
<sequence length="197" mass="22394">MAFTIKNSAKNGNSTSASNRVEVILDAPTAAAQVDGEAPLTYLNKGQYYTLSLKDKTNTDASITSTVVIMFHDENYRKVASNYWKFWRTQQDNPQQARAIDIESSKSSGVDDIEFQYFDRIAFKWRGAVGANIVIRFNCLSTDFSRIKGVKGIPLRLYTESVASDRVEKGYCRIKLFRDKNVRTKMMQSISRDSWKS</sequence>
<dbReference type="PANTHER" id="PTHR11037">
    <property type="entry name" value="TRANSCRIPTION FACTOR CP2"/>
    <property type="match status" value="1"/>
</dbReference>
<evidence type="ECO:0000259" key="1">
    <source>
        <dbReference type="PROSITE" id="PS51968"/>
    </source>
</evidence>
<protein>
    <recommendedName>
        <fullName evidence="1">Grh/CP2 DB domain-containing protein</fullName>
    </recommendedName>
</protein>
<dbReference type="GO" id="GO:0001228">
    <property type="term" value="F:DNA-binding transcription activator activity, RNA polymerase II-specific"/>
    <property type="evidence" value="ECO:0007669"/>
    <property type="project" value="TreeGrafter"/>
</dbReference>
<dbReference type="AlphaFoldDB" id="A0A1X2GLX2"/>